<dbReference type="SUPFAM" id="SSF52540">
    <property type="entry name" value="P-loop containing nucleoside triphosphate hydrolases"/>
    <property type="match status" value="1"/>
</dbReference>
<evidence type="ECO:0000313" key="2">
    <source>
        <dbReference type="Proteomes" id="UP000093000"/>
    </source>
</evidence>
<dbReference type="InParanoid" id="A0A1C7N379"/>
<reference evidence="1 2" key="1">
    <citation type="submission" date="2016-03" db="EMBL/GenBank/DDBJ databases">
        <title>Choanephora cucurbitarum.</title>
        <authorList>
            <person name="Min B."/>
            <person name="Park H."/>
            <person name="Park J.-H."/>
            <person name="Shin H.-D."/>
            <person name="Choi I.-G."/>
        </authorList>
    </citation>
    <scope>NUCLEOTIDE SEQUENCE [LARGE SCALE GENOMIC DNA]</scope>
    <source>
        <strain evidence="1 2">KUS-F28377</strain>
    </source>
</reference>
<sequence>MAPLEVICPGLGRTGTYSLSEALDTLGYKTHHMKYLALDPTYKTSIGFYQAYLDKENADWDSLYEGYNAATDFSAASFYKGLLKKYPDAKVILTERPFEGWYKSMYNTIHQGLKTTKEYDHDDPELIYHKACVGIVMDGKVADPKEFEDVENIKKEFDEHYREIRRLVPPENLYIMRMGEGWEGICNFLGKEVPNQPYPHSNSTEDFFRMFQNKNLTS</sequence>
<dbReference type="EMBL" id="LUGH01000640">
    <property type="protein sequence ID" value="OBZ83560.1"/>
    <property type="molecule type" value="Genomic_DNA"/>
</dbReference>
<dbReference type="Proteomes" id="UP000093000">
    <property type="component" value="Unassembled WGS sequence"/>
</dbReference>
<protein>
    <submittedName>
        <fullName evidence="1">Uncharacterized protein</fullName>
    </submittedName>
</protein>
<dbReference type="OrthoDB" id="408152at2759"/>
<comment type="caution">
    <text evidence="1">The sequence shown here is derived from an EMBL/GenBank/DDBJ whole genome shotgun (WGS) entry which is preliminary data.</text>
</comment>
<accession>A0A1C7N379</accession>
<dbReference type="AlphaFoldDB" id="A0A1C7N379"/>
<dbReference type="Pfam" id="PF17784">
    <property type="entry name" value="Sulfotransfer_4"/>
    <property type="match status" value="1"/>
</dbReference>
<dbReference type="InterPro" id="IPR027417">
    <property type="entry name" value="P-loop_NTPase"/>
</dbReference>
<organism evidence="1 2">
    <name type="scientific">Choanephora cucurbitarum</name>
    <dbReference type="NCBI Taxonomy" id="101091"/>
    <lineage>
        <taxon>Eukaryota</taxon>
        <taxon>Fungi</taxon>
        <taxon>Fungi incertae sedis</taxon>
        <taxon>Mucoromycota</taxon>
        <taxon>Mucoromycotina</taxon>
        <taxon>Mucoromycetes</taxon>
        <taxon>Mucorales</taxon>
        <taxon>Mucorineae</taxon>
        <taxon>Choanephoraceae</taxon>
        <taxon>Choanephoroideae</taxon>
        <taxon>Choanephora</taxon>
    </lineage>
</organism>
<dbReference type="PANTHER" id="PTHR36978:SF4">
    <property type="entry name" value="P-LOOP CONTAINING NUCLEOSIDE TRIPHOSPHATE HYDROLASE PROTEIN"/>
    <property type="match status" value="1"/>
</dbReference>
<gene>
    <name evidence="1" type="ORF">A0J61_08391</name>
</gene>
<dbReference type="InterPro" id="IPR040632">
    <property type="entry name" value="Sulfotransfer_4"/>
</dbReference>
<name>A0A1C7N379_9FUNG</name>
<proteinExistence type="predicted"/>
<evidence type="ECO:0000313" key="1">
    <source>
        <dbReference type="EMBL" id="OBZ83560.1"/>
    </source>
</evidence>
<keyword evidence="2" id="KW-1185">Reference proteome</keyword>
<dbReference type="PANTHER" id="PTHR36978">
    <property type="entry name" value="P-LOOP CONTAINING NUCLEOTIDE TRIPHOSPHATE HYDROLASE"/>
    <property type="match status" value="1"/>
</dbReference>
<dbReference type="STRING" id="101091.A0A1C7N379"/>
<dbReference type="Gene3D" id="3.40.50.300">
    <property type="entry name" value="P-loop containing nucleotide triphosphate hydrolases"/>
    <property type="match status" value="1"/>
</dbReference>